<dbReference type="EMBL" id="QFOD01000020">
    <property type="protein sequence ID" value="PZP28861.1"/>
    <property type="molecule type" value="Genomic_DNA"/>
</dbReference>
<dbReference type="AlphaFoldDB" id="A0A2W5DAK3"/>
<proteinExistence type="predicted"/>
<accession>A0A2W5DAK3</accession>
<feature type="chain" id="PRO_5016137000" evidence="1">
    <location>
        <begin position="24"/>
        <end position="328"/>
    </location>
</feature>
<sequence length="328" mass="35380">MKNALPRLSLAVTLGLAFIAAQAAAPAVDDKAGITYVRGKIFGWDSDTDFARTADFHRLTAEGASTVEGIAIDRIYKFDGDADRYAFWLATNHSYASLVEAFKAASPGVDATVLRAPAATAFADLCSPAADRLIRQGKDGIDMSQRWYCEGAEQAFRQSLPKSANGIAQLGMLLSQATAASLASTSTVNHRISVDNTGGVFVQFLQGKRNIGVAYLVLAQAAHEAQTGTKNQAISYATKQTIGPHLQISVVASADQAFEAQRFNADAILADIPRFLWKNPRDNRLFEGRRGLNAADVYALTESVFPATKADMERAFRDRLAEQTAGRR</sequence>
<evidence type="ECO:0000256" key="1">
    <source>
        <dbReference type="SAM" id="SignalP"/>
    </source>
</evidence>
<evidence type="ECO:0000313" key="3">
    <source>
        <dbReference type="Proteomes" id="UP000249633"/>
    </source>
</evidence>
<protein>
    <submittedName>
        <fullName evidence="2">Uncharacterized protein</fullName>
    </submittedName>
</protein>
<organism evidence="2 3">
    <name type="scientific">Roseateles depolymerans</name>
    <dbReference type="NCBI Taxonomy" id="76731"/>
    <lineage>
        <taxon>Bacteria</taxon>
        <taxon>Pseudomonadati</taxon>
        <taxon>Pseudomonadota</taxon>
        <taxon>Betaproteobacteria</taxon>
        <taxon>Burkholderiales</taxon>
        <taxon>Sphaerotilaceae</taxon>
        <taxon>Roseateles</taxon>
    </lineage>
</organism>
<keyword evidence="1" id="KW-0732">Signal</keyword>
<feature type="signal peptide" evidence="1">
    <location>
        <begin position="1"/>
        <end position="23"/>
    </location>
</feature>
<reference evidence="2 3" key="1">
    <citation type="submission" date="2017-08" db="EMBL/GenBank/DDBJ databases">
        <title>Infants hospitalized years apart are colonized by the same room-sourced microbial strains.</title>
        <authorList>
            <person name="Brooks B."/>
            <person name="Olm M.R."/>
            <person name="Firek B.A."/>
            <person name="Baker R."/>
            <person name="Thomas B.C."/>
            <person name="Morowitz M.J."/>
            <person name="Banfield J.F."/>
        </authorList>
    </citation>
    <scope>NUCLEOTIDE SEQUENCE [LARGE SCALE GENOMIC DNA]</scope>
    <source>
        <strain evidence="2">S2_012_000_R2_81</strain>
    </source>
</reference>
<dbReference type="Proteomes" id="UP000249633">
    <property type="component" value="Unassembled WGS sequence"/>
</dbReference>
<gene>
    <name evidence="2" type="ORF">DI603_18020</name>
</gene>
<evidence type="ECO:0000313" key="2">
    <source>
        <dbReference type="EMBL" id="PZP28861.1"/>
    </source>
</evidence>
<name>A0A2W5DAK3_9BURK</name>
<comment type="caution">
    <text evidence="2">The sequence shown here is derived from an EMBL/GenBank/DDBJ whole genome shotgun (WGS) entry which is preliminary data.</text>
</comment>